<feature type="transmembrane region" description="Helical" evidence="8">
    <location>
        <begin position="106"/>
        <end position="126"/>
    </location>
</feature>
<dbReference type="Gramene" id="TraesCLE_scaffold_064342_01G000200.1">
    <property type="protein sequence ID" value="TraesCLE_scaffold_064342_01G000200.1"/>
    <property type="gene ID" value="TraesCLE_scaffold_064342_01G000200"/>
</dbReference>
<dbReference type="AlphaFoldDB" id="A0A3B6TQG5"/>
<evidence type="ECO:0000256" key="4">
    <source>
        <dbReference type="ARBA" id="ARBA00022475"/>
    </source>
</evidence>
<evidence type="ECO:0000256" key="6">
    <source>
        <dbReference type="ARBA" id="ARBA00022989"/>
    </source>
</evidence>
<protein>
    <recommendedName>
        <fullName evidence="8">CASP-like protein</fullName>
    </recommendedName>
</protein>
<dbReference type="PaxDb" id="4565-Traes_7DS_8453B74CD.1"/>
<comment type="subunit">
    <text evidence="3 8">Homodimer and heterodimers.</text>
</comment>
<organism evidence="10">
    <name type="scientific">Triticum aestivum</name>
    <name type="common">Wheat</name>
    <dbReference type="NCBI Taxonomy" id="4565"/>
    <lineage>
        <taxon>Eukaryota</taxon>
        <taxon>Viridiplantae</taxon>
        <taxon>Streptophyta</taxon>
        <taxon>Embryophyta</taxon>
        <taxon>Tracheophyta</taxon>
        <taxon>Spermatophyta</taxon>
        <taxon>Magnoliopsida</taxon>
        <taxon>Liliopsida</taxon>
        <taxon>Poales</taxon>
        <taxon>Poaceae</taxon>
        <taxon>BOP clade</taxon>
        <taxon>Pooideae</taxon>
        <taxon>Triticodae</taxon>
        <taxon>Triticeae</taxon>
        <taxon>Triticinae</taxon>
        <taxon>Triticum</taxon>
    </lineage>
</organism>
<dbReference type="Gramene" id="TraesCAD_scaffold_058241_01G000100.1">
    <property type="protein sequence ID" value="TraesCAD_scaffold_058241_01G000100.1"/>
    <property type="gene ID" value="TraesCAD_scaffold_058241_01G000100"/>
</dbReference>
<reference evidence="10" key="1">
    <citation type="submission" date="2018-08" db="EMBL/GenBank/DDBJ databases">
        <authorList>
            <person name="Rossello M."/>
        </authorList>
    </citation>
    <scope>NUCLEOTIDE SEQUENCE [LARGE SCALE GENOMIC DNA]</scope>
    <source>
        <strain evidence="10">cv. Chinese Spring</strain>
    </source>
</reference>
<dbReference type="PANTHER" id="PTHR33573:SF49">
    <property type="entry name" value="CASP-LIKE PROTEIN UU-1"/>
    <property type="match status" value="1"/>
</dbReference>
<proteinExistence type="inferred from homology"/>
<sequence length="177" mass="19070">MTRRASVTMVELESQDAATMEVASAKHVTATVALRVGAAVASLAAAVLVVTNRQERWGVEVNFTMFDVWVAFVATNFFCTAYSLLTAIFVKKLLGKRWLHTVDQLVVNLQTAATAGAGAIGSVAMWGNKTSGWYAVCRLYRRYCDVGAVALALSFAAFLSLGSACALSRYPRTPARH</sequence>
<dbReference type="OrthoDB" id="677395at2759"/>
<dbReference type="Gramene" id="TraesWEE_scaffold_002364_01G000200.1">
    <property type="protein sequence ID" value="TraesWEE_scaffold_002364_01G000200.1"/>
    <property type="gene ID" value="TraesWEE_scaffold_002364_01G000200"/>
</dbReference>
<keyword evidence="7 8" id="KW-0472">Membrane</keyword>
<keyword evidence="4 8" id="KW-1003">Cell membrane</keyword>
<evidence type="ECO:0000259" key="9">
    <source>
        <dbReference type="Pfam" id="PF04535"/>
    </source>
</evidence>
<dbReference type="Pfam" id="PF04535">
    <property type="entry name" value="CASP_dom"/>
    <property type="match status" value="1"/>
</dbReference>
<feature type="transmembrane region" description="Helical" evidence="8">
    <location>
        <begin position="70"/>
        <end position="94"/>
    </location>
</feature>
<evidence type="ECO:0000313" key="11">
    <source>
        <dbReference type="Proteomes" id="UP000019116"/>
    </source>
</evidence>
<dbReference type="NCBIfam" id="TIGR01569">
    <property type="entry name" value="A_tha_TIGR01569"/>
    <property type="match status" value="1"/>
</dbReference>
<accession>A0A3B6TQG5</accession>
<gene>
    <name evidence="10" type="primary">LOC123167081</name>
</gene>
<feature type="transmembrane region" description="Helical" evidence="8">
    <location>
        <begin position="146"/>
        <end position="167"/>
    </location>
</feature>
<dbReference type="OMA" id="GWFAVCR"/>
<dbReference type="GO" id="GO:0005886">
    <property type="term" value="C:plasma membrane"/>
    <property type="evidence" value="ECO:0000318"/>
    <property type="project" value="GO_Central"/>
</dbReference>
<dbReference type="InterPro" id="IPR006459">
    <property type="entry name" value="CASP/CASPL"/>
</dbReference>
<evidence type="ECO:0000256" key="8">
    <source>
        <dbReference type="RuleBase" id="RU361233"/>
    </source>
</evidence>
<reference evidence="10" key="2">
    <citation type="submission" date="2018-10" db="UniProtKB">
        <authorList>
            <consortium name="EnsemblPlants"/>
        </authorList>
    </citation>
    <scope>IDENTIFICATION</scope>
</reference>
<evidence type="ECO:0000313" key="10">
    <source>
        <dbReference type="EnsemblPlants" id="TraesCS7D02G264200.1"/>
    </source>
</evidence>
<comment type="subcellular location">
    <subcellularLocation>
        <location evidence="1 8">Cell membrane</location>
        <topology evidence="1 8">Multi-pass membrane protein</topology>
    </subcellularLocation>
</comment>
<dbReference type="Proteomes" id="UP000019116">
    <property type="component" value="Chromosome 7D"/>
</dbReference>
<dbReference type="RefSeq" id="XP_044440853.1">
    <property type="nucleotide sequence ID" value="XM_044584918.1"/>
</dbReference>
<dbReference type="Gramene" id="TraesKAR7D01G0179490.1">
    <property type="protein sequence ID" value="cds.TraesKAR7D01G0179490.1"/>
    <property type="gene ID" value="TraesKAR7D01G0179490"/>
</dbReference>
<name>A0A3B6TQG5_WHEAT</name>
<evidence type="ECO:0000256" key="2">
    <source>
        <dbReference type="ARBA" id="ARBA00007651"/>
    </source>
</evidence>
<dbReference type="GeneID" id="123167081"/>
<dbReference type="Gramene" id="TraesCS7D03G0597400.1">
    <property type="protein sequence ID" value="TraesCS7D03G0597400.1.CDS"/>
    <property type="gene ID" value="TraesCS7D03G0597400"/>
</dbReference>
<dbReference type="Gramene" id="TraesRN7D0100617200.1">
    <property type="protein sequence ID" value="TraesRN7D0100617200.1"/>
    <property type="gene ID" value="TraesRN7D0100617200"/>
</dbReference>
<dbReference type="PANTHER" id="PTHR33573">
    <property type="entry name" value="CASP-LIKE PROTEIN 4A4"/>
    <property type="match status" value="1"/>
</dbReference>
<keyword evidence="11" id="KW-1185">Reference proteome</keyword>
<keyword evidence="6 8" id="KW-1133">Transmembrane helix</keyword>
<dbReference type="EnsemblPlants" id="TraesCS7D02G264200.1">
    <property type="protein sequence ID" value="TraesCS7D02G264200.1"/>
    <property type="gene ID" value="TraesCS7D02G264200"/>
</dbReference>
<evidence type="ECO:0000256" key="1">
    <source>
        <dbReference type="ARBA" id="ARBA00004651"/>
    </source>
</evidence>
<keyword evidence="5 8" id="KW-0812">Transmembrane</keyword>
<evidence type="ECO:0000256" key="3">
    <source>
        <dbReference type="ARBA" id="ARBA00011489"/>
    </source>
</evidence>
<comment type="similarity">
    <text evidence="2 8">Belongs to the Casparian strip membrane proteins (CASP) family.</text>
</comment>
<dbReference type="Gramene" id="TraesCS7D02G264200.1">
    <property type="protein sequence ID" value="TraesCS7D02G264200.1"/>
    <property type="gene ID" value="TraesCS7D02G264200"/>
</dbReference>
<dbReference type="InterPro" id="IPR006702">
    <property type="entry name" value="CASP_dom"/>
</dbReference>
<evidence type="ECO:0000256" key="5">
    <source>
        <dbReference type="ARBA" id="ARBA00022692"/>
    </source>
</evidence>
<feature type="transmembrane region" description="Helical" evidence="8">
    <location>
        <begin position="32"/>
        <end position="50"/>
    </location>
</feature>
<evidence type="ECO:0000256" key="7">
    <source>
        <dbReference type="ARBA" id="ARBA00023136"/>
    </source>
</evidence>
<dbReference type="Gramene" id="TraesROB_scaffold_063364_01G000100.1">
    <property type="protein sequence ID" value="TraesROB_scaffold_063364_01G000100.1"/>
    <property type="gene ID" value="TraesROB_scaffold_063364_01G000100"/>
</dbReference>
<dbReference type="Gramene" id="TraesJAG7D03G04349980.1">
    <property type="protein sequence ID" value="TraesJAG7D03G04349980.1"/>
    <property type="gene ID" value="TraesJAG7D03G04349980"/>
</dbReference>
<dbReference type="Gramene" id="TraesPARA_EIv1.0_2565580.1">
    <property type="protein sequence ID" value="TraesPARA_EIv1.0_2565580.1.CDS"/>
    <property type="gene ID" value="TraesPARA_EIv1.0_2565580"/>
</dbReference>
<feature type="domain" description="Casparian strip membrane protein" evidence="9">
    <location>
        <begin position="28"/>
        <end position="159"/>
    </location>
</feature>